<sequence length="88" mass="10234">MAELEANITRSRKSYNIYQKEQKALFLYLLRFKFLKAKPAAERAGISPRTAQGREEHKHLLINLFDEQPQATRQDAVDAQLETKEDQS</sequence>
<organism evidence="1 2">
    <name type="scientific">Mucor circinelloides f. circinelloides (strain 1006PhL)</name>
    <name type="common">Mucormycosis agent</name>
    <name type="synonym">Calyptromyces circinelloides</name>
    <dbReference type="NCBI Taxonomy" id="1220926"/>
    <lineage>
        <taxon>Eukaryota</taxon>
        <taxon>Fungi</taxon>
        <taxon>Fungi incertae sedis</taxon>
        <taxon>Mucoromycota</taxon>
        <taxon>Mucoromycotina</taxon>
        <taxon>Mucoromycetes</taxon>
        <taxon>Mucorales</taxon>
        <taxon>Mucorineae</taxon>
        <taxon>Mucoraceae</taxon>
        <taxon>Mucor</taxon>
    </lineage>
</organism>
<dbReference type="OrthoDB" id="2283132at2759"/>
<dbReference type="InParanoid" id="S2JHX1"/>
<dbReference type="EMBL" id="KE123934">
    <property type="protein sequence ID" value="EPB89484.1"/>
    <property type="molecule type" value="Genomic_DNA"/>
</dbReference>
<evidence type="ECO:0000313" key="1">
    <source>
        <dbReference type="EMBL" id="EPB89484.1"/>
    </source>
</evidence>
<reference evidence="2" key="1">
    <citation type="submission" date="2013-05" db="EMBL/GenBank/DDBJ databases">
        <title>The Genome sequence of Mucor circinelloides f. circinelloides 1006PhL.</title>
        <authorList>
            <consortium name="The Broad Institute Genomics Platform"/>
            <person name="Cuomo C."/>
            <person name="Earl A."/>
            <person name="Findley K."/>
            <person name="Lee S.C."/>
            <person name="Walker B."/>
            <person name="Young S."/>
            <person name="Zeng Q."/>
            <person name="Gargeya S."/>
            <person name="Fitzgerald M."/>
            <person name="Haas B."/>
            <person name="Abouelleil A."/>
            <person name="Allen A.W."/>
            <person name="Alvarado L."/>
            <person name="Arachchi H.M."/>
            <person name="Berlin A.M."/>
            <person name="Chapman S.B."/>
            <person name="Gainer-Dewar J."/>
            <person name="Goldberg J."/>
            <person name="Griggs A."/>
            <person name="Gujja S."/>
            <person name="Hansen M."/>
            <person name="Howarth C."/>
            <person name="Imamovic A."/>
            <person name="Ireland A."/>
            <person name="Larimer J."/>
            <person name="McCowan C."/>
            <person name="Murphy C."/>
            <person name="Pearson M."/>
            <person name="Poon T.W."/>
            <person name="Priest M."/>
            <person name="Roberts A."/>
            <person name="Saif S."/>
            <person name="Shea T."/>
            <person name="Sisk P."/>
            <person name="Sykes S."/>
            <person name="Wortman J."/>
            <person name="Nusbaum C."/>
            <person name="Birren B."/>
        </authorList>
    </citation>
    <scope>NUCLEOTIDE SEQUENCE [LARGE SCALE GENOMIC DNA]</scope>
    <source>
        <strain evidence="2">1006PhL</strain>
    </source>
</reference>
<proteinExistence type="predicted"/>
<protein>
    <submittedName>
        <fullName evidence="1">Uncharacterized protein</fullName>
    </submittedName>
</protein>
<dbReference type="VEuPathDB" id="FungiDB:HMPREF1544_03715"/>
<gene>
    <name evidence="1" type="ORF">HMPREF1544_03715</name>
</gene>
<dbReference type="STRING" id="1220926.S2JHX1"/>
<accession>S2JHX1</accession>
<name>S2JHX1_MUCC1</name>
<evidence type="ECO:0000313" key="2">
    <source>
        <dbReference type="Proteomes" id="UP000014254"/>
    </source>
</evidence>
<dbReference type="AlphaFoldDB" id="S2JHX1"/>
<dbReference type="Proteomes" id="UP000014254">
    <property type="component" value="Unassembled WGS sequence"/>
</dbReference>
<keyword evidence="2" id="KW-1185">Reference proteome</keyword>